<dbReference type="SUPFAM" id="SSF50978">
    <property type="entry name" value="WD40 repeat-like"/>
    <property type="match status" value="1"/>
</dbReference>
<dbReference type="SUPFAM" id="SSF52200">
    <property type="entry name" value="Toll/Interleukin receptor TIR domain"/>
    <property type="match status" value="1"/>
</dbReference>
<evidence type="ECO:0000256" key="3">
    <source>
        <dbReference type="PROSITE-ProRule" id="PRU00221"/>
    </source>
</evidence>
<evidence type="ECO:0000256" key="1">
    <source>
        <dbReference type="ARBA" id="ARBA00022574"/>
    </source>
</evidence>
<dbReference type="RefSeq" id="WP_260003258.1">
    <property type="nucleotide sequence ID" value="NZ_CP081078.1"/>
</dbReference>
<dbReference type="Proteomes" id="UP001058184">
    <property type="component" value="Chromosome"/>
</dbReference>
<feature type="domain" description="TIR" evidence="5">
    <location>
        <begin position="15"/>
        <end position="144"/>
    </location>
</feature>
<feature type="transmembrane region" description="Helical" evidence="4">
    <location>
        <begin position="232"/>
        <end position="252"/>
    </location>
</feature>
<gene>
    <name evidence="6" type="ORF">K3722_04230</name>
</gene>
<dbReference type="InterPro" id="IPR036322">
    <property type="entry name" value="WD40_repeat_dom_sf"/>
</dbReference>
<dbReference type="InterPro" id="IPR015943">
    <property type="entry name" value="WD40/YVTN_repeat-like_dom_sf"/>
</dbReference>
<dbReference type="InterPro" id="IPR000157">
    <property type="entry name" value="TIR_dom"/>
</dbReference>
<accession>A0ABY5WYU9</accession>
<sequence>MNDDQPEPDTPAPEIFLCHNNLDADIVRHIADALELEAGTPFFLDAFAIPDGVEFMPEIEAAMETAKGCAIFLGENGWGPTHLWEAGLALTRYRQDRDFRLIPVVLPGASDADMDRLGNGSVFKDINRSELTGQPPSQDQIQQLAAALSGTAAPQYRAPAKLTPYQLRRDAERWGIAKKTSKKAAAAILYRGADLKEAQDIMLANPDFVVIAEVQPFIAAALAEERNTLRRITAIALAASFTFITIAAVAYYNAKVAESRRLESLSRALAIQASQDETPGRQLLIALEATKRSNTAEAQGAVLSMLEKWRWLLTEHHIFNGVTASATGPGGTSTIFGSADGTVHRLAGTDGPQYIGSADSSITALAENQDTILVGTLDGTVESMDAQGNVLRLLEGFGRQAYVTAIATSPDGSIMVIGDHEGRVHILRPDHPTITHDAGDMLQINALAVSPDMTRIVALTDRHRLVVYEGSDWQETRRWPLTASALDAAFLEDGRLVWITSNGLMRQVAFSNDDITINDSYQFNGFFSHAVIDANTELVALGEVGGFVQLTNFFGHEIGFKRIRAHSDTISGLSIQEEMGQLVTAAQNGSVSRWVLDKPADFGRSLPSLVSEPLALLVSADGAVLGATRSEDEAAIWRLEQNAWVLVSDLVSAIVEVLGAEAGRLPTPGPDSDGFEDISTTLIDQIVLTETGVAWSTWNGAVLWLAFTEHTGPRLIREANGYGQVLLAAAPSGRSVAVTEEGSSEIQIIDSVSTNELQLLHAPEPVETMDFAPSGTELAIGTSRGSVLIASLPDRQTTALPDQHAAPISGTIWLGDGDLVSYASGGSNDRGLLFHRPGDVDATLRVASLRPGGAATASDYNSDLDLIAITDHDGMVHLWRASERRFVHSLFFGGSYLPAVALDPTARRVIAADGSGNLWSWPLNPSRWEAIVCAKVGRSLTTVEWNEVMAGEEFAPVCAADQSNSGTD</sequence>
<dbReference type="InterPro" id="IPR035897">
    <property type="entry name" value="Toll_tir_struct_dom_sf"/>
</dbReference>
<evidence type="ECO:0000313" key="6">
    <source>
        <dbReference type="EMBL" id="UWQ59343.1"/>
    </source>
</evidence>
<evidence type="ECO:0000313" key="7">
    <source>
        <dbReference type="Proteomes" id="UP001058184"/>
    </source>
</evidence>
<dbReference type="SMART" id="SM00320">
    <property type="entry name" value="WD40"/>
    <property type="match status" value="6"/>
</dbReference>
<feature type="repeat" description="WD" evidence="3">
    <location>
        <begin position="563"/>
        <end position="594"/>
    </location>
</feature>
<keyword evidence="1 3" id="KW-0853">WD repeat</keyword>
<dbReference type="InterPro" id="IPR051179">
    <property type="entry name" value="WD_repeat_multifunction"/>
</dbReference>
<dbReference type="Gene3D" id="3.40.50.10140">
    <property type="entry name" value="Toll/interleukin-1 receptor homology (TIR) domain"/>
    <property type="match status" value="1"/>
</dbReference>
<evidence type="ECO:0000256" key="4">
    <source>
        <dbReference type="SAM" id="Phobius"/>
    </source>
</evidence>
<evidence type="ECO:0000256" key="2">
    <source>
        <dbReference type="ARBA" id="ARBA00022737"/>
    </source>
</evidence>
<dbReference type="Gene3D" id="2.130.10.10">
    <property type="entry name" value="YVTN repeat-like/Quinoprotein amine dehydrogenase"/>
    <property type="match status" value="4"/>
</dbReference>
<dbReference type="PANTHER" id="PTHR19857">
    <property type="entry name" value="MITOCHONDRIAL DIVISION PROTEIN 1-RELATED"/>
    <property type="match status" value="1"/>
</dbReference>
<proteinExistence type="predicted"/>
<organism evidence="6 7">
    <name type="scientific">Leisingera caerulea</name>
    <name type="common">Phaeobacter caeruleus</name>
    <dbReference type="NCBI Taxonomy" id="506591"/>
    <lineage>
        <taxon>Bacteria</taxon>
        <taxon>Pseudomonadati</taxon>
        <taxon>Pseudomonadota</taxon>
        <taxon>Alphaproteobacteria</taxon>
        <taxon>Rhodobacterales</taxon>
        <taxon>Roseobacteraceae</taxon>
        <taxon>Leisingera</taxon>
    </lineage>
</organism>
<dbReference type="EMBL" id="CP081078">
    <property type="protein sequence ID" value="UWQ59343.1"/>
    <property type="molecule type" value="Genomic_DNA"/>
</dbReference>
<keyword evidence="4" id="KW-0812">Transmembrane</keyword>
<evidence type="ECO:0000259" key="5">
    <source>
        <dbReference type="Pfam" id="PF13676"/>
    </source>
</evidence>
<protein>
    <submittedName>
        <fullName evidence="6">Toll/interleukin-1 receptor domain-containing protein</fullName>
    </submittedName>
</protein>
<name>A0ABY5WYU9_LEICA</name>
<keyword evidence="6" id="KW-0675">Receptor</keyword>
<keyword evidence="7" id="KW-1185">Reference proteome</keyword>
<dbReference type="InterPro" id="IPR001680">
    <property type="entry name" value="WD40_rpt"/>
</dbReference>
<dbReference type="Pfam" id="PF13676">
    <property type="entry name" value="TIR_2"/>
    <property type="match status" value="1"/>
</dbReference>
<dbReference type="SUPFAM" id="SSF69322">
    <property type="entry name" value="Tricorn protease domain 2"/>
    <property type="match status" value="1"/>
</dbReference>
<reference evidence="6" key="1">
    <citation type="submission" date="2021-08" db="EMBL/GenBank/DDBJ databases">
        <authorList>
            <person name="Nwanade C."/>
            <person name="Wang M."/>
            <person name="Masoudi A."/>
            <person name="Yu Z."/>
            <person name="Liu J."/>
        </authorList>
    </citation>
    <scope>NUCLEOTIDE SEQUENCE</scope>
    <source>
        <strain evidence="6">S141</strain>
    </source>
</reference>
<dbReference type="PROSITE" id="PS50082">
    <property type="entry name" value="WD_REPEATS_2"/>
    <property type="match status" value="1"/>
</dbReference>
<keyword evidence="4" id="KW-1133">Transmembrane helix</keyword>
<keyword evidence="4" id="KW-0472">Membrane</keyword>
<keyword evidence="2" id="KW-0677">Repeat</keyword>